<dbReference type="SMART" id="SM00327">
    <property type="entry name" value="VWA"/>
    <property type="match status" value="1"/>
</dbReference>
<name>A0AAV5TFX2_9BILA</name>
<evidence type="ECO:0000259" key="1">
    <source>
        <dbReference type="PROSITE" id="PS50041"/>
    </source>
</evidence>
<feature type="domain" description="C-type lectin" evidence="1">
    <location>
        <begin position="223"/>
        <end position="341"/>
    </location>
</feature>
<dbReference type="PANTHER" id="PTHR31024">
    <property type="entry name" value="C-TYPE LECTIN"/>
    <property type="match status" value="1"/>
</dbReference>
<accession>A0AAV5TFX2</accession>
<dbReference type="SUPFAM" id="SSF53300">
    <property type="entry name" value="vWA-like"/>
    <property type="match status" value="1"/>
</dbReference>
<dbReference type="Gene3D" id="3.10.100.10">
    <property type="entry name" value="Mannose-Binding Protein A, subunit A"/>
    <property type="match status" value="1"/>
</dbReference>
<dbReference type="Proteomes" id="UP001432027">
    <property type="component" value="Unassembled WGS sequence"/>
</dbReference>
<organism evidence="3 4">
    <name type="scientific">Pristionchus entomophagus</name>
    <dbReference type="NCBI Taxonomy" id="358040"/>
    <lineage>
        <taxon>Eukaryota</taxon>
        <taxon>Metazoa</taxon>
        <taxon>Ecdysozoa</taxon>
        <taxon>Nematoda</taxon>
        <taxon>Chromadorea</taxon>
        <taxon>Rhabditida</taxon>
        <taxon>Rhabditina</taxon>
        <taxon>Diplogasteromorpha</taxon>
        <taxon>Diplogasteroidea</taxon>
        <taxon>Neodiplogasteridae</taxon>
        <taxon>Pristionchus</taxon>
    </lineage>
</organism>
<sequence length="352" mass="38895">AYCDCSVDKFGFPSGWSYNDIWVDIVVILDTSEALGEDALEDAGALIESFISDGFDDFLVTNSNAPFYTRVGVISMSDRAEVIYNLNMTKKDSMQGKVSIKKGVKEINVVDAFEAALIMLNYGLTSKPERSGVRQVVYYITDSDSKANLQSLDEFKASKGVVIVNNFLQEEEVERPALKELASDGYYYLNSDYMQGLQAFCKANCFCKSNKDAYVGADPTIKASGGCYHPTSAGVPFNKAKTSCSNEGGILASNHDEAKGRFLQQLMTKASSKSDYFWFGYEKSDDGIWRWEDQSTTPYTNWDVNEPSTAAVSKCAYVDRTTPNLAWAAGNCQLGFPYVCEFRPCSAGFKDC</sequence>
<dbReference type="InterPro" id="IPR002035">
    <property type="entry name" value="VWF_A"/>
</dbReference>
<evidence type="ECO:0008006" key="5">
    <source>
        <dbReference type="Google" id="ProtNLM"/>
    </source>
</evidence>
<dbReference type="InterPro" id="IPR016187">
    <property type="entry name" value="CTDL_fold"/>
</dbReference>
<evidence type="ECO:0000313" key="3">
    <source>
        <dbReference type="EMBL" id="GMS92235.1"/>
    </source>
</evidence>
<dbReference type="InterPro" id="IPR016186">
    <property type="entry name" value="C-type_lectin-like/link_sf"/>
</dbReference>
<dbReference type="Pfam" id="PF00092">
    <property type="entry name" value="VWA"/>
    <property type="match status" value="1"/>
</dbReference>
<feature type="non-terminal residue" evidence="3">
    <location>
        <position position="1"/>
    </location>
</feature>
<gene>
    <name evidence="3" type="ORF">PENTCL1PPCAC_14410</name>
</gene>
<keyword evidence="4" id="KW-1185">Reference proteome</keyword>
<dbReference type="SUPFAM" id="SSF56436">
    <property type="entry name" value="C-type lectin-like"/>
    <property type="match status" value="1"/>
</dbReference>
<dbReference type="Pfam" id="PF00059">
    <property type="entry name" value="Lectin_C"/>
    <property type="match status" value="1"/>
</dbReference>
<dbReference type="SMART" id="SM00034">
    <property type="entry name" value="CLECT"/>
    <property type="match status" value="1"/>
</dbReference>
<evidence type="ECO:0000313" key="4">
    <source>
        <dbReference type="Proteomes" id="UP001432027"/>
    </source>
</evidence>
<reference evidence="3" key="1">
    <citation type="submission" date="2023-10" db="EMBL/GenBank/DDBJ databases">
        <title>Genome assembly of Pristionchus species.</title>
        <authorList>
            <person name="Yoshida K."/>
            <person name="Sommer R.J."/>
        </authorList>
    </citation>
    <scope>NUCLEOTIDE SEQUENCE</scope>
    <source>
        <strain evidence="3">RS0144</strain>
    </source>
</reference>
<dbReference type="PANTHER" id="PTHR31024:SF3">
    <property type="entry name" value="C-TYPE LECTIN-RELATED"/>
    <property type="match status" value="1"/>
</dbReference>
<dbReference type="AlphaFoldDB" id="A0AAV5TFX2"/>
<protein>
    <recommendedName>
        <fullName evidence="5">C-type lectin</fullName>
    </recommendedName>
</protein>
<evidence type="ECO:0000259" key="2">
    <source>
        <dbReference type="PROSITE" id="PS50234"/>
    </source>
</evidence>
<dbReference type="Gene3D" id="3.40.50.410">
    <property type="entry name" value="von Willebrand factor, type A domain"/>
    <property type="match status" value="1"/>
</dbReference>
<dbReference type="InterPro" id="IPR036465">
    <property type="entry name" value="vWFA_dom_sf"/>
</dbReference>
<dbReference type="CDD" id="cd00037">
    <property type="entry name" value="CLECT"/>
    <property type="match status" value="1"/>
</dbReference>
<dbReference type="EMBL" id="BTSX01000004">
    <property type="protein sequence ID" value="GMS92235.1"/>
    <property type="molecule type" value="Genomic_DNA"/>
</dbReference>
<proteinExistence type="predicted"/>
<feature type="domain" description="VWFA" evidence="2">
    <location>
        <begin position="24"/>
        <end position="204"/>
    </location>
</feature>
<comment type="caution">
    <text evidence="3">The sequence shown here is derived from an EMBL/GenBank/DDBJ whole genome shotgun (WGS) entry which is preliminary data.</text>
</comment>
<dbReference type="InterPro" id="IPR001304">
    <property type="entry name" value="C-type_lectin-like"/>
</dbReference>
<dbReference type="PROSITE" id="PS50041">
    <property type="entry name" value="C_TYPE_LECTIN_2"/>
    <property type="match status" value="1"/>
</dbReference>
<dbReference type="PROSITE" id="PS50234">
    <property type="entry name" value="VWFA"/>
    <property type="match status" value="1"/>
</dbReference>